<dbReference type="NCBIfam" id="TIGR00536">
    <property type="entry name" value="hemK_fam"/>
    <property type="match status" value="1"/>
</dbReference>
<evidence type="ECO:0000256" key="5">
    <source>
        <dbReference type="HAMAP-Rule" id="MF_02126"/>
    </source>
</evidence>
<dbReference type="GO" id="GO:0003677">
    <property type="term" value="F:DNA binding"/>
    <property type="evidence" value="ECO:0007669"/>
    <property type="project" value="InterPro"/>
</dbReference>
<dbReference type="InterPro" id="IPR050320">
    <property type="entry name" value="N5-glutamine_MTase"/>
</dbReference>
<comment type="catalytic activity">
    <reaction evidence="4 5">
        <text>L-glutaminyl-[peptide chain release factor] + S-adenosyl-L-methionine = N(5)-methyl-L-glutaminyl-[peptide chain release factor] + S-adenosyl-L-homocysteine + H(+)</text>
        <dbReference type="Rhea" id="RHEA:42896"/>
        <dbReference type="Rhea" id="RHEA-COMP:10271"/>
        <dbReference type="Rhea" id="RHEA-COMP:10272"/>
        <dbReference type="ChEBI" id="CHEBI:15378"/>
        <dbReference type="ChEBI" id="CHEBI:30011"/>
        <dbReference type="ChEBI" id="CHEBI:57856"/>
        <dbReference type="ChEBI" id="CHEBI:59789"/>
        <dbReference type="ChEBI" id="CHEBI:61891"/>
        <dbReference type="EC" id="2.1.1.297"/>
    </reaction>
</comment>
<feature type="binding site" evidence="5">
    <location>
        <begin position="119"/>
        <end position="123"/>
    </location>
    <ligand>
        <name>S-adenosyl-L-methionine</name>
        <dbReference type="ChEBI" id="CHEBI:59789"/>
    </ligand>
</feature>
<dbReference type="PROSITE" id="PS00092">
    <property type="entry name" value="N6_MTASE"/>
    <property type="match status" value="1"/>
</dbReference>
<dbReference type="SUPFAM" id="SSF53335">
    <property type="entry name" value="S-adenosyl-L-methionine-dependent methyltransferases"/>
    <property type="match status" value="1"/>
</dbReference>
<proteinExistence type="inferred from homology"/>
<comment type="function">
    <text evidence="5">Methylates the class 1 translation termination release factors RF1/PrfA and RF2/PrfB on the glutamine residue of the universally conserved GGQ motif.</text>
</comment>
<evidence type="ECO:0000256" key="3">
    <source>
        <dbReference type="ARBA" id="ARBA00022691"/>
    </source>
</evidence>
<dbReference type="InterPro" id="IPR004556">
    <property type="entry name" value="HemK-like"/>
</dbReference>
<dbReference type="Proteomes" id="UP000094068">
    <property type="component" value="Unassembled WGS sequence"/>
</dbReference>
<dbReference type="GO" id="GO:0102559">
    <property type="term" value="F:peptide chain release factor N(5)-glutamine methyltransferase activity"/>
    <property type="evidence" value="ECO:0007669"/>
    <property type="project" value="UniProtKB-EC"/>
</dbReference>
<dbReference type="AlphaFoldDB" id="A0A1E5GN11"/>
<keyword evidence="3 5" id="KW-0949">S-adenosyl-L-methionine</keyword>
<keyword evidence="1 5" id="KW-0489">Methyltransferase</keyword>
<dbReference type="CDD" id="cd02440">
    <property type="entry name" value="AdoMet_MTases"/>
    <property type="match status" value="1"/>
</dbReference>
<evidence type="ECO:0000256" key="2">
    <source>
        <dbReference type="ARBA" id="ARBA00022679"/>
    </source>
</evidence>
<dbReference type="InterPro" id="IPR025714">
    <property type="entry name" value="Methyltranfer_dom"/>
</dbReference>
<comment type="similarity">
    <text evidence="5">Belongs to the protein N5-glutamine methyltransferase family. PrmC subfamily.</text>
</comment>
<dbReference type="InterPro" id="IPR019874">
    <property type="entry name" value="RF_methyltr_PrmC"/>
</dbReference>
<gene>
    <name evidence="5" type="primary">prmC</name>
    <name evidence="8" type="ORF">BCR21_03595</name>
</gene>
<evidence type="ECO:0000259" key="7">
    <source>
        <dbReference type="Pfam" id="PF17827"/>
    </source>
</evidence>
<name>A0A1E5GN11_9ENTE</name>
<comment type="caution">
    <text evidence="8">The sequence shown here is derived from an EMBL/GenBank/DDBJ whole genome shotgun (WGS) entry which is preliminary data.</text>
</comment>
<dbReference type="FunFam" id="3.40.50.150:FF:000053">
    <property type="entry name" value="Release factor glutamine methyltransferase"/>
    <property type="match status" value="1"/>
</dbReference>
<dbReference type="InterPro" id="IPR029063">
    <property type="entry name" value="SAM-dependent_MTases_sf"/>
</dbReference>
<feature type="domain" description="Methyltransferase" evidence="6">
    <location>
        <begin position="110"/>
        <end position="241"/>
    </location>
</feature>
<dbReference type="NCBIfam" id="TIGR03534">
    <property type="entry name" value="RF_mod_PrmC"/>
    <property type="match status" value="1"/>
</dbReference>
<evidence type="ECO:0000313" key="9">
    <source>
        <dbReference type="Proteomes" id="UP000094068"/>
    </source>
</evidence>
<accession>A0A1E5GN11</accession>
<dbReference type="STRING" id="903984.BCR21_03595"/>
<dbReference type="InterPro" id="IPR002052">
    <property type="entry name" value="DNA_methylase_N6_adenine_CS"/>
</dbReference>
<feature type="domain" description="Release factor glutamine methyltransferase N-terminal" evidence="7">
    <location>
        <begin position="7"/>
        <end position="75"/>
    </location>
</feature>
<dbReference type="HAMAP" id="MF_02126">
    <property type="entry name" value="RF_methyltr_PrmC"/>
    <property type="match status" value="1"/>
</dbReference>
<dbReference type="PRINTS" id="PR00508">
    <property type="entry name" value="S21N4MTFRASE"/>
</dbReference>
<protein>
    <recommendedName>
        <fullName evidence="5">Release factor glutamine methyltransferase</fullName>
        <shortName evidence="5">RF MTase</shortName>
        <ecNumber evidence="5">2.1.1.297</ecNumber>
    </recommendedName>
    <alternativeName>
        <fullName evidence="5">N5-glutamine methyltransferase PrmC</fullName>
    </alternativeName>
    <alternativeName>
        <fullName evidence="5">Protein-(glutamine-N5) MTase PrmC</fullName>
    </alternativeName>
    <alternativeName>
        <fullName evidence="5">Protein-glutamine N-methyltransferase PrmC</fullName>
    </alternativeName>
</protein>
<organism evidence="8 9">
    <name type="scientific">Enterococcus ureasiticus</name>
    <dbReference type="NCBI Taxonomy" id="903984"/>
    <lineage>
        <taxon>Bacteria</taxon>
        <taxon>Bacillati</taxon>
        <taxon>Bacillota</taxon>
        <taxon>Bacilli</taxon>
        <taxon>Lactobacillales</taxon>
        <taxon>Enterococcaceae</taxon>
        <taxon>Enterococcus</taxon>
    </lineage>
</organism>
<dbReference type="RefSeq" id="WP_069645133.1">
    <property type="nucleotide sequence ID" value="NZ_MIJZ01000001.1"/>
</dbReference>
<dbReference type="OrthoDB" id="9800643at2"/>
<feature type="binding site" evidence="5">
    <location>
        <position position="142"/>
    </location>
    <ligand>
        <name>S-adenosyl-L-methionine</name>
        <dbReference type="ChEBI" id="CHEBI:59789"/>
    </ligand>
</feature>
<dbReference type="Gene3D" id="1.10.8.10">
    <property type="entry name" value="DNA helicase RuvA subunit, C-terminal domain"/>
    <property type="match status" value="1"/>
</dbReference>
<feature type="binding site" evidence="5">
    <location>
        <begin position="184"/>
        <end position="187"/>
    </location>
    <ligand>
        <name>substrate</name>
    </ligand>
</feature>
<dbReference type="InterPro" id="IPR001091">
    <property type="entry name" value="RM_Methyltransferase"/>
</dbReference>
<sequence>MGNRYFEVLERASSFLEKQGKEGHSILFVFLERKGWSKTDWLLHLKEEITSEDEQQINEDLEKLIQNYPPQYLLGNSDFYGHRFMVNEHTLIPRPETEELVDRCLKENPNKQMTVVDVGTGTGAIAISLKLDRPNWQVTAIDISEEALQVAKKNAEQLKAEVCFSHGDALKPMKEQKIDILISNPPYISNKEWDLMDESVRTFEPKTALFAENDGLAIYQRLAEEAKKLLNPDGKIYLEIGFQQGETVKQLFQQTFPQKQVKVAQDLSGNDRMVIISSKIEEG</sequence>
<evidence type="ECO:0000256" key="4">
    <source>
        <dbReference type="ARBA" id="ARBA00048391"/>
    </source>
</evidence>
<evidence type="ECO:0000313" key="8">
    <source>
        <dbReference type="EMBL" id="OEG14086.1"/>
    </source>
</evidence>
<dbReference type="PANTHER" id="PTHR18895:SF74">
    <property type="entry name" value="MTRF1L RELEASE FACTOR GLUTAMINE METHYLTRANSFERASE"/>
    <property type="match status" value="1"/>
</dbReference>
<evidence type="ECO:0000256" key="1">
    <source>
        <dbReference type="ARBA" id="ARBA00022603"/>
    </source>
</evidence>
<reference evidence="9" key="1">
    <citation type="submission" date="2016-09" db="EMBL/GenBank/DDBJ databases">
        <authorList>
            <person name="Gulvik C.A."/>
        </authorList>
    </citation>
    <scope>NUCLEOTIDE SEQUENCE [LARGE SCALE GENOMIC DNA]</scope>
    <source>
        <strain evidence="9">DSM 23328</strain>
    </source>
</reference>
<dbReference type="Pfam" id="PF13847">
    <property type="entry name" value="Methyltransf_31"/>
    <property type="match status" value="1"/>
</dbReference>
<dbReference type="Gene3D" id="3.40.50.150">
    <property type="entry name" value="Vaccinia Virus protein VP39"/>
    <property type="match status" value="1"/>
</dbReference>
<dbReference type="InterPro" id="IPR040758">
    <property type="entry name" value="PrmC_N"/>
</dbReference>
<comment type="caution">
    <text evidence="5">Lacks conserved residue(s) required for the propagation of feature annotation.</text>
</comment>
<dbReference type="Pfam" id="PF17827">
    <property type="entry name" value="PrmC_N"/>
    <property type="match status" value="1"/>
</dbReference>
<dbReference type="EMBL" id="MIJZ01000001">
    <property type="protein sequence ID" value="OEG14086.1"/>
    <property type="molecule type" value="Genomic_DNA"/>
</dbReference>
<keyword evidence="9" id="KW-1185">Reference proteome</keyword>
<dbReference type="GO" id="GO:0032259">
    <property type="term" value="P:methylation"/>
    <property type="evidence" value="ECO:0007669"/>
    <property type="project" value="UniProtKB-KW"/>
</dbReference>
<evidence type="ECO:0000259" key="6">
    <source>
        <dbReference type="Pfam" id="PF13847"/>
    </source>
</evidence>
<dbReference type="EC" id="2.1.1.297" evidence="5"/>
<feature type="binding site" evidence="5">
    <location>
        <position position="184"/>
    </location>
    <ligand>
        <name>S-adenosyl-L-methionine</name>
        <dbReference type="ChEBI" id="CHEBI:59789"/>
    </ligand>
</feature>
<dbReference type="PANTHER" id="PTHR18895">
    <property type="entry name" value="HEMK METHYLTRANSFERASE"/>
    <property type="match status" value="1"/>
</dbReference>
<keyword evidence="2 5" id="KW-0808">Transferase</keyword>